<keyword evidence="2" id="KW-0067">ATP-binding</keyword>
<dbReference type="Pfam" id="PF01636">
    <property type="entry name" value="APH"/>
    <property type="match status" value="1"/>
</dbReference>
<dbReference type="InterPro" id="IPR002575">
    <property type="entry name" value="Aminoglycoside_PTrfase"/>
</dbReference>
<dbReference type="eggNOG" id="COG3178">
    <property type="taxonomic scope" value="Bacteria"/>
</dbReference>
<evidence type="ECO:0000313" key="5">
    <source>
        <dbReference type="Proteomes" id="UP000000383"/>
    </source>
</evidence>
<dbReference type="GO" id="GO:0016740">
    <property type="term" value="F:transferase activity"/>
    <property type="evidence" value="ECO:0007669"/>
    <property type="project" value="UniProtKB-KW"/>
</dbReference>
<dbReference type="AlphaFoldDB" id="D7DN41"/>
<dbReference type="GO" id="GO:0005524">
    <property type="term" value="F:ATP binding"/>
    <property type="evidence" value="ECO:0007669"/>
    <property type="project" value="UniProtKB-KW"/>
</dbReference>
<dbReference type="KEGG" id="meh:M301_0596"/>
<dbReference type="EMBL" id="CP002056">
    <property type="protein sequence ID" value="ADI28980.1"/>
    <property type="molecule type" value="Genomic_DNA"/>
</dbReference>
<dbReference type="RefSeq" id="WP_013147296.1">
    <property type="nucleotide sequence ID" value="NC_014207.1"/>
</dbReference>
<dbReference type="Gene3D" id="3.90.1200.10">
    <property type="match status" value="1"/>
</dbReference>
<dbReference type="PANTHER" id="PTHR33540">
    <property type="entry name" value="TRNA THREONYLCARBAMOYLADENOSINE BIOSYNTHESIS PROTEIN TSAE"/>
    <property type="match status" value="1"/>
</dbReference>
<evidence type="ECO:0000259" key="3">
    <source>
        <dbReference type="Pfam" id="PF01636"/>
    </source>
</evidence>
<organism evidence="4 5">
    <name type="scientific">Methylotenera versatilis (strain 301)</name>
    <dbReference type="NCBI Taxonomy" id="666681"/>
    <lineage>
        <taxon>Bacteria</taxon>
        <taxon>Pseudomonadati</taxon>
        <taxon>Pseudomonadota</taxon>
        <taxon>Betaproteobacteria</taxon>
        <taxon>Nitrosomonadales</taxon>
        <taxon>Methylophilaceae</taxon>
        <taxon>Methylotenera</taxon>
    </lineage>
</organism>
<evidence type="ECO:0000256" key="2">
    <source>
        <dbReference type="ARBA" id="ARBA00022840"/>
    </source>
</evidence>
<dbReference type="STRING" id="666681.M301_0596"/>
<reference evidence="4 5" key="2">
    <citation type="journal article" date="2011" name="J. Bacteriol.">
        <title>Genomes of three methylotrophs from a single niche uncover genetic and metabolic divergence of Methylophilaceae.</title>
        <authorList>
            <person name="Lapidus A."/>
            <person name="Clum A."/>
            <person name="Labutti K."/>
            <person name="Kaluzhnaya M.G."/>
            <person name="Lim S."/>
            <person name="Beck D.A."/>
            <person name="Glavina Del Rio T."/>
            <person name="Nolan M."/>
            <person name="Mavromatis K."/>
            <person name="Huntemann M."/>
            <person name="Lucas S."/>
            <person name="Lidstrom M.E."/>
            <person name="Ivanova N."/>
            <person name="Chistoserdova L."/>
        </authorList>
    </citation>
    <scope>NUCLEOTIDE SEQUENCE [LARGE SCALE GENOMIC DNA]</scope>
    <source>
        <strain evidence="4 5">301</strain>
    </source>
</reference>
<dbReference type="SUPFAM" id="SSF56112">
    <property type="entry name" value="Protein kinase-like (PK-like)"/>
    <property type="match status" value="1"/>
</dbReference>
<name>D7DN41_METV0</name>
<dbReference type="Gene3D" id="3.30.200.20">
    <property type="entry name" value="Phosphorylase Kinase, domain 1"/>
    <property type="match status" value="1"/>
</dbReference>
<sequence length="332" mass="38214">MDDRQQQLNAWLSKTLPDSDFKLTTASADASFRRYFRVHLANQTLIAMDAPPPQEDCTPFVKVAKLFLDAGLNVPKVVAQDLVNGFLLLSDLGNDTYLQHLNNETAQMLYFDATNALIKLQLASKSHDLPAYDEALLTREMQLFPDWYVSKHLGQTLNAEQQGWLQQTFTSLNKNILSQGQVTVHRDYHSRNLMVTHENTPGILDFQDAVHGAITYDLVSLLKDAYIQWDEEQIIDIAVRYWEPAKKAGLPVANDFSEFYRDFEWMGAQRHIKVLGIFARLSHRDGKDGYLKDMPLVMHYLRKVCERYVELRPMLRLLDALEGRVPRPKYVV</sequence>
<accession>D7DN41</accession>
<evidence type="ECO:0000256" key="1">
    <source>
        <dbReference type="ARBA" id="ARBA00022741"/>
    </source>
</evidence>
<dbReference type="Proteomes" id="UP000000383">
    <property type="component" value="Chromosome"/>
</dbReference>
<evidence type="ECO:0000313" key="4">
    <source>
        <dbReference type="EMBL" id="ADI28980.1"/>
    </source>
</evidence>
<feature type="domain" description="Aminoglycoside phosphotransferase" evidence="3">
    <location>
        <begin position="23"/>
        <end position="245"/>
    </location>
</feature>
<reference evidence="5" key="1">
    <citation type="submission" date="2010-05" db="EMBL/GenBank/DDBJ databases">
        <title>Complete sequence of Methylotenera sp. 301.</title>
        <authorList>
            <person name="Lucas S."/>
            <person name="Copeland A."/>
            <person name="Lapidus A."/>
            <person name="Cheng J.-F."/>
            <person name="Bruce D."/>
            <person name="Goodwin L."/>
            <person name="Pitluck S."/>
            <person name="Clum A."/>
            <person name="Land M."/>
            <person name="Hauser L."/>
            <person name="Kyrpides N."/>
            <person name="Ivanova N."/>
            <person name="Chistoservova L."/>
            <person name="Kalyuzhnaya M."/>
            <person name="Woyke T."/>
        </authorList>
    </citation>
    <scope>NUCLEOTIDE SEQUENCE [LARGE SCALE GENOMIC DNA]</scope>
    <source>
        <strain evidence="5">301</strain>
    </source>
</reference>
<protein>
    <submittedName>
        <fullName evidence="4">Aminoglycoside phosphotransferase</fullName>
    </submittedName>
</protein>
<gene>
    <name evidence="4" type="ordered locus">M301_0596</name>
</gene>
<keyword evidence="1" id="KW-0547">Nucleotide-binding</keyword>
<proteinExistence type="predicted"/>
<keyword evidence="5" id="KW-1185">Reference proteome</keyword>
<dbReference type="PANTHER" id="PTHR33540:SF1">
    <property type="entry name" value="N-ACETYLMURAMATE_N-ACETYLGLUCOSAMINE KINASE"/>
    <property type="match status" value="1"/>
</dbReference>
<keyword evidence="4" id="KW-0808">Transferase</keyword>
<dbReference type="InterPro" id="IPR011009">
    <property type="entry name" value="Kinase-like_dom_sf"/>
</dbReference>
<dbReference type="HOGENOM" id="CLU_021467_1_0_4"/>